<organism evidence="1 2">
    <name type="scientific">Bimuria novae-zelandiae CBS 107.79</name>
    <dbReference type="NCBI Taxonomy" id="1447943"/>
    <lineage>
        <taxon>Eukaryota</taxon>
        <taxon>Fungi</taxon>
        <taxon>Dikarya</taxon>
        <taxon>Ascomycota</taxon>
        <taxon>Pezizomycotina</taxon>
        <taxon>Dothideomycetes</taxon>
        <taxon>Pleosporomycetidae</taxon>
        <taxon>Pleosporales</taxon>
        <taxon>Massarineae</taxon>
        <taxon>Didymosphaeriaceae</taxon>
        <taxon>Bimuria</taxon>
    </lineage>
</organism>
<dbReference type="AlphaFoldDB" id="A0A6A5UYI0"/>
<keyword evidence="2" id="KW-1185">Reference proteome</keyword>
<proteinExistence type="predicted"/>
<protein>
    <submittedName>
        <fullName evidence="1">Uncharacterized protein</fullName>
    </submittedName>
</protein>
<evidence type="ECO:0000313" key="1">
    <source>
        <dbReference type="EMBL" id="KAF1969490.1"/>
    </source>
</evidence>
<reference evidence="1" key="1">
    <citation type="journal article" date="2020" name="Stud. Mycol.">
        <title>101 Dothideomycetes genomes: a test case for predicting lifestyles and emergence of pathogens.</title>
        <authorList>
            <person name="Haridas S."/>
            <person name="Albert R."/>
            <person name="Binder M."/>
            <person name="Bloem J."/>
            <person name="Labutti K."/>
            <person name="Salamov A."/>
            <person name="Andreopoulos B."/>
            <person name="Baker S."/>
            <person name="Barry K."/>
            <person name="Bills G."/>
            <person name="Bluhm B."/>
            <person name="Cannon C."/>
            <person name="Castanera R."/>
            <person name="Culley D."/>
            <person name="Daum C."/>
            <person name="Ezra D."/>
            <person name="Gonzalez J."/>
            <person name="Henrissat B."/>
            <person name="Kuo A."/>
            <person name="Liang C."/>
            <person name="Lipzen A."/>
            <person name="Lutzoni F."/>
            <person name="Magnuson J."/>
            <person name="Mondo S."/>
            <person name="Nolan M."/>
            <person name="Ohm R."/>
            <person name="Pangilinan J."/>
            <person name="Park H.-J."/>
            <person name="Ramirez L."/>
            <person name="Alfaro M."/>
            <person name="Sun H."/>
            <person name="Tritt A."/>
            <person name="Yoshinaga Y."/>
            <person name="Zwiers L.-H."/>
            <person name="Turgeon B."/>
            <person name="Goodwin S."/>
            <person name="Spatafora J."/>
            <person name="Crous P."/>
            <person name="Grigoriev I."/>
        </authorList>
    </citation>
    <scope>NUCLEOTIDE SEQUENCE</scope>
    <source>
        <strain evidence="1">CBS 107.79</strain>
    </source>
</reference>
<evidence type="ECO:0000313" key="2">
    <source>
        <dbReference type="Proteomes" id="UP000800036"/>
    </source>
</evidence>
<name>A0A6A5UYI0_9PLEO</name>
<feature type="non-terminal residue" evidence="1">
    <location>
        <position position="1"/>
    </location>
</feature>
<dbReference type="EMBL" id="ML976709">
    <property type="protein sequence ID" value="KAF1969490.1"/>
    <property type="molecule type" value="Genomic_DNA"/>
</dbReference>
<gene>
    <name evidence="1" type="ORF">BU23DRAFT_476847</name>
</gene>
<sequence length="60" mass="7054">FLIILGNKNYTEYSKDFIILENIIHQNFIKSKRVTRIVLASELYKIVRGFNNVIILSINL</sequence>
<dbReference type="Proteomes" id="UP000800036">
    <property type="component" value="Unassembled WGS sequence"/>
</dbReference>
<accession>A0A6A5UYI0</accession>